<sequence>MCRRWRIRRSRRYQERGARRKTCETEDEGGTRNQGRKTEDEKKLKEEQSEDKKQTRGERCQDRKQMARAERRKNMRINKNGFKWTTETLPEKPRCPLRFWRTVALVDSFFFSWFPRDKTPAVVTTPGLHRYA</sequence>
<organism evidence="2 3">
    <name type="scientific">Pleurodeles waltl</name>
    <name type="common">Iberian ribbed newt</name>
    <dbReference type="NCBI Taxonomy" id="8319"/>
    <lineage>
        <taxon>Eukaryota</taxon>
        <taxon>Metazoa</taxon>
        <taxon>Chordata</taxon>
        <taxon>Craniata</taxon>
        <taxon>Vertebrata</taxon>
        <taxon>Euteleostomi</taxon>
        <taxon>Amphibia</taxon>
        <taxon>Batrachia</taxon>
        <taxon>Caudata</taxon>
        <taxon>Salamandroidea</taxon>
        <taxon>Salamandridae</taxon>
        <taxon>Pleurodelinae</taxon>
        <taxon>Pleurodeles</taxon>
    </lineage>
</organism>
<evidence type="ECO:0000313" key="2">
    <source>
        <dbReference type="EMBL" id="KAJ1130136.1"/>
    </source>
</evidence>
<evidence type="ECO:0000256" key="1">
    <source>
        <dbReference type="SAM" id="MobiDB-lite"/>
    </source>
</evidence>
<reference evidence="2" key="1">
    <citation type="journal article" date="2022" name="bioRxiv">
        <title>Sequencing and chromosome-scale assembly of the giantPleurodeles waltlgenome.</title>
        <authorList>
            <person name="Brown T."/>
            <person name="Elewa A."/>
            <person name="Iarovenko S."/>
            <person name="Subramanian E."/>
            <person name="Araus A.J."/>
            <person name="Petzold A."/>
            <person name="Susuki M."/>
            <person name="Suzuki K.-i.T."/>
            <person name="Hayashi T."/>
            <person name="Toyoda A."/>
            <person name="Oliveira C."/>
            <person name="Osipova E."/>
            <person name="Leigh N.D."/>
            <person name="Simon A."/>
            <person name="Yun M.H."/>
        </authorList>
    </citation>
    <scope>NUCLEOTIDE SEQUENCE</scope>
    <source>
        <strain evidence="2">20211129_DDA</strain>
        <tissue evidence="2">Liver</tissue>
    </source>
</reference>
<dbReference type="EMBL" id="JANPWB010000011">
    <property type="protein sequence ID" value="KAJ1130136.1"/>
    <property type="molecule type" value="Genomic_DNA"/>
</dbReference>
<keyword evidence="3" id="KW-1185">Reference proteome</keyword>
<evidence type="ECO:0000313" key="3">
    <source>
        <dbReference type="Proteomes" id="UP001066276"/>
    </source>
</evidence>
<dbReference type="AlphaFoldDB" id="A0AAV7PRR4"/>
<accession>A0AAV7PRR4</accession>
<feature type="compositionally biased region" description="Basic residues" evidence="1">
    <location>
        <begin position="1"/>
        <end position="11"/>
    </location>
</feature>
<protein>
    <submittedName>
        <fullName evidence="2">Uncharacterized protein</fullName>
    </submittedName>
</protein>
<dbReference type="Proteomes" id="UP001066276">
    <property type="component" value="Chromosome 7"/>
</dbReference>
<feature type="compositionally biased region" description="Basic and acidic residues" evidence="1">
    <location>
        <begin position="12"/>
        <end position="24"/>
    </location>
</feature>
<gene>
    <name evidence="2" type="ORF">NDU88_008492</name>
</gene>
<feature type="region of interest" description="Disordered" evidence="1">
    <location>
        <begin position="1"/>
        <end position="79"/>
    </location>
</feature>
<feature type="compositionally biased region" description="Basic and acidic residues" evidence="1">
    <location>
        <begin position="36"/>
        <end position="69"/>
    </location>
</feature>
<proteinExistence type="predicted"/>
<name>A0AAV7PRR4_PLEWA</name>
<comment type="caution">
    <text evidence="2">The sequence shown here is derived from an EMBL/GenBank/DDBJ whole genome shotgun (WGS) entry which is preliminary data.</text>
</comment>